<comment type="similarity">
    <text evidence="1 10">Belongs to the class-I aminoacyl-tRNA synthetase family.</text>
</comment>
<evidence type="ECO:0000256" key="6">
    <source>
        <dbReference type="ARBA" id="ARBA00022917"/>
    </source>
</evidence>
<dbReference type="GO" id="GO:0004823">
    <property type="term" value="F:leucine-tRNA ligase activity"/>
    <property type="evidence" value="ECO:0007669"/>
    <property type="project" value="UniProtKB-EC"/>
</dbReference>
<dbReference type="FunFam" id="3.40.50.620:FF:000060">
    <property type="entry name" value="Leucine--tRNA ligase"/>
    <property type="match status" value="1"/>
</dbReference>
<dbReference type="Pfam" id="PF13603">
    <property type="entry name" value="tRNA-synt_1_2"/>
    <property type="match status" value="1"/>
</dbReference>
<evidence type="ECO:0000256" key="5">
    <source>
        <dbReference type="ARBA" id="ARBA00022840"/>
    </source>
</evidence>
<dbReference type="SUPFAM" id="SSF47323">
    <property type="entry name" value="Anticodon-binding domain of a subclass of class I aminoacyl-tRNA synthetases"/>
    <property type="match status" value="1"/>
</dbReference>
<dbReference type="FunFam" id="1.10.730.10:FF:000002">
    <property type="entry name" value="Leucine--tRNA ligase"/>
    <property type="match status" value="1"/>
</dbReference>
<evidence type="ECO:0000256" key="1">
    <source>
        <dbReference type="ARBA" id="ARBA00005594"/>
    </source>
</evidence>
<feature type="region of interest" description="Disordered" evidence="11">
    <location>
        <begin position="952"/>
        <end position="983"/>
    </location>
</feature>
<feature type="domain" description="Aminoacyl-tRNA synthetase class Ia" evidence="12">
    <location>
        <begin position="482"/>
        <end position="674"/>
    </location>
</feature>
<dbReference type="InterPro" id="IPR002302">
    <property type="entry name" value="Leu-tRNA-ligase"/>
</dbReference>
<feature type="region of interest" description="Disordered" evidence="11">
    <location>
        <begin position="402"/>
        <end position="439"/>
    </location>
</feature>
<accession>M0AQR5</accession>
<dbReference type="PANTHER" id="PTHR43740">
    <property type="entry name" value="LEUCYL-TRNA SYNTHETASE"/>
    <property type="match status" value="1"/>
</dbReference>
<feature type="compositionally biased region" description="Polar residues" evidence="11">
    <location>
        <begin position="420"/>
        <end position="436"/>
    </location>
</feature>
<evidence type="ECO:0000256" key="2">
    <source>
        <dbReference type="ARBA" id="ARBA00013164"/>
    </source>
</evidence>
<dbReference type="InterPro" id="IPR014729">
    <property type="entry name" value="Rossmann-like_a/b/a_fold"/>
</dbReference>
<gene>
    <name evidence="15" type="primary">leuS</name>
    <name evidence="15" type="ORF">C482_09592</name>
</gene>
<comment type="catalytic activity">
    <reaction evidence="9">
        <text>tRNA(Leu) + L-leucine + ATP = L-leucyl-tRNA(Leu) + AMP + diphosphate</text>
        <dbReference type="Rhea" id="RHEA:11688"/>
        <dbReference type="Rhea" id="RHEA-COMP:9613"/>
        <dbReference type="Rhea" id="RHEA-COMP:9622"/>
        <dbReference type="ChEBI" id="CHEBI:30616"/>
        <dbReference type="ChEBI" id="CHEBI:33019"/>
        <dbReference type="ChEBI" id="CHEBI:57427"/>
        <dbReference type="ChEBI" id="CHEBI:78442"/>
        <dbReference type="ChEBI" id="CHEBI:78494"/>
        <dbReference type="ChEBI" id="CHEBI:456215"/>
        <dbReference type="EC" id="6.1.1.4"/>
    </reaction>
</comment>
<dbReference type="InterPro" id="IPR002300">
    <property type="entry name" value="aa-tRNA-synth_Ia"/>
</dbReference>
<dbReference type="Gene3D" id="3.40.50.620">
    <property type="entry name" value="HUPs"/>
    <property type="match status" value="3"/>
</dbReference>
<reference evidence="15 16" key="1">
    <citation type="journal article" date="2014" name="PLoS Genet.">
        <title>Phylogenetically driven sequencing of extremely halophilic archaea reveals strategies for static and dynamic osmo-response.</title>
        <authorList>
            <person name="Becker E.A."/>
            <person name="Seitzer P.M."/>
            <person name="Tritt A."/>
            <person name="Larsen D."/>
            <person name="Krusor M."/>
            <person name="Yao A.I."/>
            <person name="Wu D."/>
            <person name="Madern D."/>
            <person name="Eisen J.A."/>
            <person name="Darling A.E."/>
            <person name="Facciotti M.T."/>
        </authorList>
    </citation>
    <scope>NUCLEOTIDE SEQUENCE [LARGE SCALE GENOMIC DNA]</scope>
    <source>
        <strain evidence="15 16">JCM 10990</strain>
    </source>
</reference>
<proteinExistence type="inferred from homology"/>
<evidence type="ECO:0000256" key="4">
    <source>
        <dbReference type="ARBA" id="ARBA00022741"/>
    </source>
</evidence>
<dbReference type="EC" id="6.1.1.4" evidence="2"/>
<dbReference type="Gene3D" id="3.30.2320.20">
    <property type="entry name" value="Class I aminoacyl-tRNA synthetases (RS)"/>
    <property type="match status" value="1"/>
</dbReference>
<keyword evidence="4 10" id="KW-0547">Nucleotide-binding</keyword>
<dbReference type="RefSeq" id="WP_006167329.1">
    <property type="nucleotide sequence ID" value="NZ_AOIN01000056.1"/>
</dbReference>
<dbReference type="Gene3D" id="1.10.730.10">
    <property type="entry name" value="Isoleucyl-tRNA Synthetase, Domain 1"/>
    <property type="match status" value="2"/>
</dbReference>
<dbReference type="CDD" id="cd07958">
    <property type="entry name" value="Anticodon_Ia_Leu_BEm"/>
    <property type="match status" value="1"/>
</dbReference>
<keyword evidence="16" id="KW-1185">Reference proteome</keyword>
<dbReference type="GO" id="GO:0005524">
    <property type="term" value="F:ATP binding"/>
    <property type="evidence" value="ECO:0007669"/>
    <property type="project" value="UniProtKB-KW"/>
</dbReference>
<feature type="compositionally biased region" description="Low complexity" evidence="11">
    <location>
        <begin position="183"/>
        <end position="194"/>
    </location>
</feature>
<keyword evidence="3 10" id="KW-0436">Ligase</keyword>
<dbReference type="CDD" id="cd00812">
    <property type="entry name" value="LeuRS_core"/>
    <property type="match status" value="1"/>
</dbReference>
<evidence type="ECO:0000259" key="12">
    <source>
        <dbReference type="Pfam" id="PF00133"/>
    </source>
</evidence>
<keyword evidence="6 10" id="KW-0648">Protein biosynthesis</keyword>
<dbReference type="InterPro" id="IPR009008">
    <property type="entry name" value="Val/Leu/Ile-tRNA-synth_edit"/>
</dbReference>
<dbReference type="InterPro" id="IPR009080">
    <property type="entry name" value="tRNAsynth_Ia_anticodon-bd"/>
</dbReference>
<evidence type="ECO:0000259" key="13">
    <source>
        <dbReference type="Pfam" id="PF08264"/>
    </source>
</evidence>
<evidence type="ECO:0000256" key="3">
    <source>
        <dbReference type="ARBA" id="ARBA00022598"/>
    </source>
</evidence>
<dbReference type="GO" id="GO:0006429">
    <property type="term" value="P:leucyl-tRNA aminoacylation"/>
    <property type="evidence" value="ECO:0007669"/>
    <property type="project" value="InterPro"/>
</dbReference>
<feature type="compositionally biased region" description="Acidic residues" evidence="11">
    <location>
        <begin position="952"/>
        <end position="966"/>
    </location>
</feature>
<dbReference type="PATRIC" id="fig|1227492.4.peg.1880"/>
<dbReference type="Gene3D" id="1.10.10.720">
    <property type="entry name" value="leucyl-tRNA synthetase"/>
    <property type="match status" value="1"/>
</dbReference>
<dbReference type="Pfam" id="PF08264">
    <property type="entry name" value="Anticodon_1"/>
    <property type="match status" value="1"/>
</dbReference>
<dbReference type="GO" id="GO:0005737">
    <property type="term" value="C:cytoplasm"/>
    <property type="evidence" value="ECO:0007669"/>
    <property type="project" value="UniProtKB-ARBA"/>
</dbReference>
<dbReference type="EMBL" id="AOIN01000056">
    <property type="protein sequence ID" value="ELY99728.1"/>
    <property type="molecule type" value="Genomic_DNA"/>
</dbReference>
<feature type="region of interest" description="Disordered" evidence="11">
    <location>
        <begin position="863"/>
        <end position="885"/>
    </location>
</feature>
<dbReference type="SUPFAM" id="SSF52374">
    <property type="entry name" value="Nucleotidylyl transferase"/>
    <property type="match status" value="1"/>
</dbReference>
<evidence type="ECO:0000313" key="15">
    <source>
        <dbReference type="EMBL" id="ELY99728.1"/>
    </source>
</evidence>
<evidence type="ECO:0000256" key="10">
    <source>
        <dbReference type="RuleBase" id="RU363035"/>
    </source>
</evidence>
<dbReference type="PROSITE" id="PS00178">
    <property type="entry name" value="AA_TRNA_LIGASE_I"/>
    <property type="match status" value="1"/>
</dbReference>
<evidence type="ECO:0000259" key="14">
    <source>
        <dbReference type="Pfam" id="PF13603"/>
    </source>
</evidence>
<feature type="domain" description="Leucyl-tRNA synthetase editing" evidence="14">
    <location>
        <begin position="255"/>
        <end position="411"/>
    </location>
</feature>
<sequence length="983" mass="109329">MTNQYDHAQVQEFWQYVWERDGVTELPNGAVDPTYVLGMFPYTSGTLHMGHVRNYAITDAYARYRRLRGDDVLHPMGWDAFGLPAENAAYERASDPESWTRACIRRMREELETLGFGYDWSREITTCEPSYYRWNQWLFKRFHEASLVEFTGATVNWCPDCETVLADAQVVLEEPESERDTTAADGADADTAASGDRDDSSHGHTGSRVCWRCATPVEQRELDQWFFTITDYADELVDGLDDLEQWPEGVREIQRNWIGRQEGARLTFDVSTAADESETAVDVFSTRPETVFGATFVAISPEHDLASELASADDEVATFVDQARTSAPDTGHAARDDFSTAGLETDATAQNPLTGEEIPVYIAEYVLADVGTGAVMGVPGHNERDYEFARAHELPIETVVVPEAGEGEDSTDAGRETETNTDTSAGADTDTNTDSPLTADGTLALESMSSSHSEYDGQPSEVVRDHLVDDHEAIDPDVTYRLRDWLISRQRYWGTPIPVVHCEDCGHVLVPDEELPVELPEFVQTTGNPLDAAEEWKETSCPDCGGPAERETDTMDTFVDSSWYFLRFLSPDLADAPFDTELANEWLPVDVYVGGDEHAILHLLYIRFVTRALADLGFLDQREPVERLVSQGTVLYEGEKMSSSSGNVVTPDEYGAETTRLFVLSAAHPEQDFEWTANDVRGAYDLQQALYSMATEFVDEGETRVERTSHDEFVDREIDRTIVAARTEFERFRFHRVVTEVQELAGLLRQYRSYDRIHGEVYRRGLLTIAVLISPLAPHLGEELWNKLRGDGLVVEADWPALESDPATIEVDYQLERQLVETTRADVRDILDVASIDDPERIDLVVAEPWKYEVGARLAKAAGEMDDDRAAETGDTPGSGSIDVGTLANELGVEPEPLAAFVADQRRIDGQHSPSKELTATREQTLLEQAAWLLADEFGVTVSVRSATAVDVEDETADTAADDTPDADIASRAQPGKPAISIQ</sequence>
<evidence type="ECO:0000256" key="7">
    <source>
        <dbReference type="ARBA" id="ARBA00023146"/>
    </source>
</evidence>
<dbReference type="InterPro" id="IPR025709">
    <property type="entry name" value="Leu_tRNA-synth_edit"/>
</dbReference>
<evidence type="ECO:0000256" key="9">
    <source>
        <dbReference type="ARBA" id="ARBA00047469"/>
    </source>
</evidence>
<dbReference type="PRINTS" id="PR00985">
    <property type="entry name" value="TRNASYNTHLEU"/>
</dbReference>
<name>M0AQR5_9EURY</name>
<keyword evidence="5 10" id="KW-0067">ATP-binding</keyword>
<dbReference type="SUPFAM" id="SSF50677">
    <property type="entry name" value="ValRS/IleRS/LeuRS editing domain"/>
    <property type="match status" value="1"/>
</dbReference>
<organism evidence="15 16">
    <name type="scientific">Natrialba chahannaoensis JCM 10990</name>
    <dbReference type="NCBI Taxonomy" id="1227492"/>
    <lineage>
        <taxon>Archaea</taxon>
        <taxon>Methanobacteriati</taxon>
        <taxon>Methanobacteriota</taxon>
        <taxon>Stenosarchaea group</taxon>
        <taxon>Halobacteria</taxon>
        <taxon>Halobacteriales</taxon>
        <taxon>Natrialbaceae</taxon>
        <taxon>Natrialba</taxon>
    </lineage>
</organism>
<dbReference type="InterPro" id="IPR001412">
    <property type="entry name" value="aa-tRNA-synth_I_CS"/>
</dbReference>
<dbReference type="OrthoDB" id="23906at2157"/>
<dbReference type="HAMAP" id="MF_00049_B">
    <property type="entry name" value="Leu_tRNA_synth_B"/>
    <property type="match status" value="1"/>
</dbReference>
<evidence type="ECO:0000256" key="8">
    <source>
        <dbReference type="ARBA" id="ARBA00030520"/>
    </source>
</evidence>
<evidence type="ECO:0000313" key="16">
    <source>
        <dbReference type="Proteomes" id="UP000011693"/>
    </source>
</evidence>
<dbReference type="Pfam" id="PF00133">
    <property type="entry name" value="tRNA-synt_1"/>
    <property type="match status" value="1"/>
</dbReference>
<feature type="domain" description="Methionyl/Valyl/Leucyl/Isoleucyl-tRNA synthetase anticodon-binding" evidence="13">
    <location>
        <begin position="716"/>
        <end position="837"/>
    </location>
</feature>
<dbReference type="STRING" id="1227492.C482_09592"/>
<dbReference type="GO" id="GO:0002161">
    <property type="term" value="F:aminoacyl-tRNA deacylase activity"/>
    <property type="evidence" value="ECO:0007669"/>
    <property type="project" value="InterPro"/>
</dbReference>
<dbReference type="Gene3D" id="3.90.740.10">
    <property type="entry name" value="Valyl/Leucyl/Isoleucyl-tRNA synthetase, editing domain"/>
    <property type="match status" value="1"/>
</dbReference>
<protein>
    <recommendedName>
        <fullName evidence="2">leucine--tRNA ligase</fullName>
        <ecNumber evidence="2">6.1.1.4</ecNumber>
    </recommendedName>
    <alternativeName>
        <fullName evidence="8">Leucyl-tRNA synthetase</fullName>
    </alternativeName>
</protein>
<keyword evidence="7 10" id="KW-0030">Aminoacyl-tRNA synthetase</keyword>
<dbReference type="InterPro" id="IPR013155">
    <property type="entry name" value="M/V/L/I-tRNA-synth_anticd-bd"/>
</dbReference>
<dbReference type="Proteomes" id="UP000011693">
    <property type="component" value="Unassembled WGS sequence"/>
</dbReference>
<dbReference type="AlphaFoldDB" id="M0AQR5"/>
<evidence type="ECO:0000256" key="11">
    <source>
        <dbReference type="SAM" id="MobiDB-lite"/>
    </source>
</evidence>
<dbReference type="PANTHER" id="PTHR43740:SF2">
    <property type="entry name" value="LEUCINE--TRNA LIGASE, MITOCHONDRIAL"/>
    <property type="match status" value="1"/>
</dbReference>
<feature type="region of interest" description="Disordered" evidence="11">
    <location>
        <begin position="173"/>
        <end position="207"/>
    </location>
</feature>
<comment type="caution">
    <text evidence="15">The sequence shown here is derived from an EMBL/GenBank/DDBJ whole genome shotgun (WGS) entry which is preliminary data.</text>
</comment>